<reference evidence="5" key="1">
    <citation type="submission" date="2025-08" db="UniProtKB">
        <authorList>
            <consortium name="Ensembl"/>
        </authorList>
    </citation>
    <scope>IDENTIFICATION</scope>
</reference>
<evidence type="ECO:0000256" key="2">
    <source>
        <dbReference type="ARBA" id="ARBA00022737"/>
    </source>
</evidence>
<accession>A0A8B9NXU1</accession>
<dbReference type="PRINTS" id="PR01367">
    <property type="entry name" value="BGCRYSTALLIN"/>
</dbReference>
<dbReference type="Gene3D" id="2.80.10.50">
    <property type="match status" value="1"/>
</dbReference>
<evidence type="ECO:0000256" key="1">
    <source>
        <dbReference type="ARBA" id="ARBA00009646"/>
    </source>
</evidence>
<dbReference type="SUPFAM" id="SSF49695">
    <property type="entry name" value="gamma-Crystallin-like"/>
    <property type="match status" value="3"/>
</dbReference>
<comment type="similarity">
    <text evidence="1">Belongs to the beta/gamma-crystallin family.</text>
</comment>
<organism evidence="5 6">
    <name type="scientific">Accipiter nisus</name>
    <name type="common">Eurasian sparrowhawk</name>
    <dbReference type="NCBI Taxonomy" id="211598"/>
    <lineage>
        <taxon>Eukaryota</taxon>
        <taxon>Metazoa</taxon>
        <taxon>Chordata</taxon>
        <taxon>Craniata</taxon>
        <taxon>Vertebrata</taxon>
        <taxon>Euteleostomi</taxon>
        <taxon>Archelosauria</taxon>
        <taxon>Archosauria</taxon>
        <taxon>Dinosauria</taxon>
        <taxon>Saurischia</taxon>
        <taxon>Theropoda</taxon>
        <taxon>Coelurosauria</taxon>
        <taxon>Aves</taxon>
        <taxon>Neognathae</taxon>
        <taxon>Neoaves</taxon>
        <taxon>Telluraves</taxon>
        <taxon>Accipitrimorphae</taxon>
        <taxon>Accipitriformes</taxon>
        <taxon>Accipitridae</taxon>
        <taxon>Accipitrinae</taxon>
        <taxon>Accipiter</taxon>
    </lineage>
</organism>
<evidence type="ECO:0000259" key="4">
    <source>
        <dbReference type="PROSITE" id="PS50915"/>
    </source>
</evidence>
<dbReference type="InterPro" id="IPR035992">
    <property type="entry name" value="Ricin_B-like_lectins"/>
</dbReference>
<dbReference type="SUPFAM" id="SSF50370">
    <property type="entry name" value="Ricin B-like lectins"/>
    <property type="match status" value="1"/>
</dbReference>
<feature type="domain" description="Beta/gamma crystallin 'Greek key'" evidence="4">
    <location>
        <begin position="590"/>
        <end position="631"/>
    </location>
</feature>
<keyword evidence="6" id="KW-1185">Reference proteome</keyword>
<dbReference type="Pfam" id="PF00030">
    <property type="entry name" value="Crystall"/>
    <property type="match status" value="4"/>
</dbReference>
<feature type="domain" description="Beta/gamma crystallin 'Greek key'" evidence="4">
    <location>
        <begin position="333"/>
        <end position="375"/>
    </location>
</feature>
<dbReference type="PANTHER" id="PTHR11818">
    <property type="entry name" value="BETA/GAMMA CRYSTALLIN"/>
    <property type="match status" value="1"/>
</dbReference>
<proteinExistence type="inferred from homology"/>
<feature type="domain" description="Beta/gamma crystallin 'Greek key'" evidence="4">
    <location>
        <begin position="423"/>
        <end position="465"/>
    </location>
</feature>
<dbReference type="Gene3D" id="2.60.20.10">
    <property type="entry name" value="Crystallins"/>
    <property type="match status" value="5"/>
</dbReference>
<dbReference type="InterPro" id="IPR050252">
    <property type="entry name" value="Beta/Gamma-Crystallin"/>
</dbReference>
<evidence type="ECO:0000256" key="3">
    <source>
        <dbReference type="SAM" id="MobiDB-lite"/>
    </source>
</evidence>
<dbReference type="AlphaFoldDB" id="A0A8B9NXU1"/>
<dbReference type="SMART" id="SM00247">
    <property type="entry name" value="XTALbg"/>
    <property type="match status" value="3"/>
</dbReference>
<keyword evidence="2" id="KW-0677">Repeat</keyword>
<dbReference type="Proteomes" id="UP000694541">
    <property type="component" value="Unplaced"/>
</dbReference>
<evidence type="ECO:0000313" key="5">
    <source>
        <dbReference type="Ensembl" id="ENSANIP00000025362.1"/>
    </source>
</evidence>
<dbReference type="Ensembl" id="ENSANIT00000026204.1">
    <property type="protein sequence ID" value="ENSANIP00000025362.1"/>
    <property type="gene ID" value="ENSANIG00000017084.1"/>
</dbReference>
<sequence length="789" mass="87044">MLEVWLLGAVGGIGRRQTRGCCCSFFGLRGDGRCSRCLSALFTSLSPLVFTAGGQGGLREDQHETWQGTGSVAGSGWAGAQCGIVELLCCVTPSQIILFSEAGFAGQKREIWGDVPDATSWELSHTISIRVIRALRQPALPHRLLQEGGAGECRDPLDPPAHPTSPSIHQVGGAGPLKCCSAPHQDYRTPEISLFAEENGEGARLKFTDSAEDTLGPWGWVGAGWGPPFFDDDPYVLEPGGYPNLKAWGAKDPSICSMLQGWDGRGTELTPPCPQVLIYEAAGFQGRSFTIRLWDGRGQLGEKGGTGVAWMVSPCPGILKSSGDLTARVCLCRSWVGYEKEGFRGHQYLLEEGEYQDWRQWGGYSKELVSLRLIRTDLSDPALVLFEAMDFEEGPSVELSEALPDMQLAGYGTVTQSIHVLSGVWVAYEGTNFSGEQYILEKGVYRNCEDWGATDCRIASAQPILQVREPDTPRLRHGTHWCHRGMDAHHDGRISSGMLLLVSWILFDGQAFAGEQHVLSEGEYPTLSAMGCLSSTAIRSLKKVPVVSPSIFLHGLECFEGKEIELNNEVRSLQAEGFNNHVLSVRVKGGIWVLCEHGDFRGRQWLLDCTEITNWLTYSGLQHVGSLYPIRQRRIYFRIRSRELELYLSVPDDVEDMKAGRVVVSSLSEQSSSIWYYEDGLIKNQVRAHVLQVIGPAGKGAKAVLWSETRMPRQTWSIDSQGRIHSQMFEDMILDIKGEALALAQGLLSQGPPKMGCLAIRWGTHPFTTIRIVICLPETLPLLRRRPIL</sequence>
<dbReference type="PANTHER" id="PTHR11818:SF50">
    <property type="entry name" value="BETA_GAMMA CRYSTALLIN DOMAIN-CONTAINING PROTEIN 2"/>
    <property type="match status" value="1"/>
</dbReference>
<feature type="region of interest" description="Disordered" evidence="3">
    <location>
        <begin position="148"/>
        <end position="168"/>
    </location>
</feature>
<reference evidence="5" key="2">
    <citation type="submission" date="2025-09" db="UniProtKB">
        <authorList>
            <consortium name="Ensembl"/>
        </authorList>
    </citation>
    <scope>IDENTIFICATION</scope>
</reference>
<evidence type="ECO:0000313" key="6">
    <source>
        <dbReference type="Proteomes" id="UP000694541"/>
    </source>
</evidence>
<dbReference type="InterPro" id="IPR001064">
    <property type="entry name" value="Beta/gamma_crystallin"/>
</dbReference>
<dbReference type="PROSITE" id="PS50915">
    <property type="entry name" value="CRYSTALLIN_BETA_GAMMA"/>
    <property type="match status" value="4"/>
</dbReference>
<feature type="domain" description="Beta/gamma crystallin 'Greek key'" evidence="4">
    <location>
        <begin position="502"/>
        <end position="545"/>
    </location>
</feature>
<dbReference type="InterPro" id="IPR011024">
    <property type="entry name" value="G_crystallin-like"/>
</dbReference>
<protein>
    <recommendedName>
        <fullName evidence="4">Beta/gamma crystallin 'Greek key' domain-containing protein</fullName>
    </recommendedName>
</protein>
<name>A0A8B9NXU1_9AVES</name>